<dbReference type="GO" id="GO:0020037">
    <property type="term" value="F:heme binding"/>
    <property type="evidence" value="ECO:0007669"/>
    <property type="project" value="InterPro"/>
</dbReference>
<evidence type="ECO:0000256" key="1">
    <source>
        <dbReference type="ARBA" id="ARBA00001929"/>
    </source>
</evidence>
<evidence type="ECO:0000256" key="8">
    <source>
        <dbReference type="ARBA" id="ARBA00022723"/>
    </source>
</evidence>
<evidence type="ECO:0000313" key="19">
    <source>
        <dbReference type="EMBL" id="SEH97986.1"/>
    </source>
</evidence>
<dbReference type="PANTHER" id="PTHR11493:SF47">
    <property type="entry name" value="SULFITE REDUCTASE [NADPH] SUBUNIT BETA"/>
    <property type="match status" value="1"/>
</dbReference>
<dbReference type="KEGG" id="agl:PYTT_2259"/>
<sequence>MPIKSLSDNERIKLESNCLRGRLAEVFDDTSTGDIPADEQQLIKFHGTYLQDDRDKRIALKREGKDKAWSFMLRLRMPGGKVTPAQWLAMDKLSDTYGNGTMKLTTRQTIQLHGVLKGNMRATMQEIHSIAMDTLATCGDVTRNVTASGTPGDSPAHRAAHDLASLISAELLPKTHAYHEIWLNEEQIYTGEKEEEPMYGKTYLPRKFKIALCVPPQNDIDVFTNDLGFVAIVENGQTVGYDVVAGGGMGCAHNNPATFPRLADAIGFCTPEQVVAVSRAIVELQRDFGDRTDRKHARLKYTIADRGLDWFKTTLVQYLGYALPASRGFKLETSGDTFEGTSRSRTLYIEGGRIAERPGYPLRSALREIAKLHEGTFYLTANQNLVIDGITNQTAAAIDRIIDETKLNSRHTGMRLASIACVALPTCPLALAESERYLPELLDRIDTSLHELGLQNESIITRMTGCPNGCARPYVAELGFVGRAPGKYNVWLGGSHAGERLGYVYRESVKSDDLPALVHDLLSAFRDERQPGESFGDWSLRKRDALLPEAS</sequence>
<dbReference type="InterPro" id="IPR036136">
    <property type="entry name" value="Nit/Sulf_reduc_fer-like_dom_sf"/>
</dbReference>
<keyword evidence="6" id="KW-0004">4Fe-4S</keyword>
<dbReference type="InterPro" id="IPR006066">
    <property type="entry name" value="NO2/SO3_Rdtase_FeS/sirohaem_BS"/>
</dbReference>
<comment type="subunit">
    <text evidence="16">Alpha(8)-beta(8). The alpha component is a flavoprotein, the beta component is a hemoprotein.</text>
</comment>
<dbReference type="Proteomes" id="UP000176204">
    <property type="component" value="Chromosome I"/>
</dbReference>
<dbReference type="Pfam" id="PF01077">
    <property type="entry name" value="NIR_SIR"/>
    <property type="match status" value="1"/>
</dbReference>
<dbReference type="GO" id="GO:0009337">
    <property type="term" value="C:sulfite reductase complex (NADPH)"/>
    <property type="evidence" value="ECO:0007669"/>
    <property type="project" value="TreeGrafter"/>
</dbReference>
<feature type="domain" description="Nitrite/sulphite reductase 4Fe-4S" evidence="17">
    <location>
        <begin position="166"/>
        <end position="320"/>
    </location>
</feature>
<dbReference type="RefSeq" id="WP_067777572.1">
    <property type="nucleotide sequence ID" value="NZ_LIGX01000039.1"/>
</dbReference>
<evidence type="ECO:0000256" key="9">
    <source>
        <dbReference type="ARBA" id="ARBA00022857"/>
    </source>
</evidence>
<evidence type="ECO:0000256" key="13">
    <source>
        <dbReference type="ARBA" id="ARBA00023192"/>
    </source>
</evidence>
<comment type="similarity">
    <text evidence="4">Belongs to the nitrite and sulfite reductase 4Fe-4S domain family.</text>
</comment>
<keyword evidence="13" id="KW-0028">Amino-acid biosynthesis</keyword>
<dbReference type="Pfam" id="PF03460">
    <property type="entry name" value="NIR_SIR_ferr"/>
    <property type="match status" value="1"/>
</dbReference>
<keyword evidence="7" id="KW-0349">Heme</keyword>
<evidence type="ECO:0000256" key="16">
    <source>
        <dbReference type="ARBA" id="ARBA00062253"/>
    </source>
</evidence>
<keyword evidence="20" id="KW-1185">Reference proteome</keyword>
<evidence type="ECO:0000256" key="11">
    <source>
        <dbReference type="ARBA" id="ARBA00023004"/>
    </source>
</evidence>
<dbReference type="GO" id="GO:0046872">
    <property type="term" value="F:metal ion binding"/>
    <property type="evidence" value="ECO:0007669"/>
    <property type="project" value="UniProtKB-KW"/>
</dbReference>
<dbReference type="SUPFAM" id="SSF55124">
    <property type="entry name" value="Nitrite/Sulfite reductase N-terminal domain-like"/>
    <property type="match status" value="2"/>
</dbReference>
<evidence type="ECO:0000256" key="5">
    <source>
        <dbReference type="ARBA" id="ARBA00012604"/>
    </source>
</evidence>
<dbReference type="PRINTS" id="PR00397">
    <property type="entry name" value="SIROHAEM"/>
</dbReference>
<comment type="function">
    <text evidence="15">Component of the sulfite reductase complex that catalyzes the 6-electron reduction of sulfite to sulfide. This is one of several activities required for the biosynthesis of L-cysteine from sulfate.</text>
</comment>
<comment type="pathway">
    <text evidence="3">Sulfur metabolism; hydrogen sulfide biosynthesis; hydrogen sulfide from sulfite (NADPH route): step 1/1.</text>
</comment>
<dbReference type="Gene3D" id="3.30.413.10">
    <property type="entry name" value="Sulfite Reductase Hemoprotein, domain 1"/>
    <property type="match status" value="2"/>
</dbReference>
<gene>
    <name evidence="19" type="ORF">PYTT_2259</name>
</gene>
<keyword evidence="13" id="KW-0198">Cysteine biosynthesis</keyword>
<keyword evidence="8" id="KW-0479">Metal-binding</keyword>
<dbReference type="SUPFAM" id="SSF56014">
    <property type="entry name" value="Nitrite and sulphite reductase 4Fe-4S domain-like"/>
    <property type="match status" value="2"/>
</dbReference>
<dbReference type="AlphaFoldDB" id="A0A1C7P9P1"/>
<evidence type="ECO:0000256" key="10">
    <source>
        <dbReference type="ARBA" id="ARBA00023002"/>
    </source>
</evidence>
<evidence type="ECO:0000256" key="3">
    <source>
        <dbReference type="ARBA" id="ARBA00004774"/>
    </source>
</evidence>
<dbReference type="GO" id="GO:0050311">
    <property type="term" value="F:sulfite reductase (ferredoxin) activity"/>
    <property type="evidence" value="ECO:0007669"/>
    <property type="project" value="TreeGrafter"/>
</dbReference>
<dbReference type="GO" id="GO:0004783">
    <property type="term" value="F:sulfite reductase (NADPH) activity"/>
    <property type="evidence" value="ECO:0007669"/>
    <property type="project" value="UniProtKB-EC"/>
</dbReference>
<comment type="catalytic activity">
    <reaction evidence="14">
        <text>hydrogen sulfide + 3 NADP(+) + 3 H2O = sulfite + 3 NADPH + 4 H(+)</text>
        <dbReference type="Rhea" id="RHEA:13801"/>
        <dbReference type="ChEBI" id="CHEBI:15377"/>
        <dbReference type="ChEBI" id="CHEBI:15378"/>
        <dbReference type="ChEBI" id="CHEBI:17359"/>
        <dbReference type="ChEBI" id="CHEBI:29919"/>
        <dbReference type="ChEBI" id="CHEBI:57783"/>
        <dbReference type="ChEBI" id="CHEBI:58349"/>
        <dbReference type="EC" id="1.8.1.2"/>
    </reaction>
</comment>
<dbReference type="GO" id="GO:0000103">
    <property type="term" value="P:sulfate assimilation"/>
    <property type="evidence" value="ECO:0007669"/>
    <property type="project" value="TreeGrafter"/>
</dbReference>
<dbReference type="PROSITE" id="PS00365">
    <property type="entry name" value="NIR_SIR"/>
    <property type="match status" value="1"/>
</dbReference>
<keyword evidence="9" id="KW-0521">NADP</keyword>
<evidence type="ECO:0000256" key="2">
    <source>
        <dbReference type="ARBA" id="ARBA00001966"/>
    </source>
</evidence>
<dbReference type="FunFam" id="3.30.413.10:FF:000003">
    <property type="entry name" value="Sulfite reductase [NADPH] hemoprotein beta-component"/>
    <property type="match status" value="1"/>
</dbReference>
<dbReference type="InterPro" id="IPR005117">
    <property type="entry name" value="NiRdtase/SiRdtase_haem-b_fer"/>
</dbReference>
<accession>A0A1C7P9P1</accession>
<evidence type="ECO:0000256" key="6">
    <source>
        <dbReference type="ARBA" id="ARBA00022485"/>
    </source>
</evidence>
<evidence type="ECO:0000256" key="7">
    <source>
        <dbReference type="ARBA" id="ARBA00022617"/>
    </source>
</evidence>
<evidence type="ECO:0000256" key="12">
    <source>
        <dbReference type="ARBA" id="ARBA00023014"/>
    </source>
</evidence>
<dbReference type="Gene3D" id="3.90.480.10">
    <property type="entry name" value="Sulfite Reductase Hemoprotein,Domain 2"/>
    <property type="match status" value="1"/>
</dbReference>
<feature type="domain" description="Nitrite/Sulfite reductase ferredoxin-like" evidence="18">
    <location>
        <begin position="71"/>
        <end position="128"/>
    </location>
</feature>
<dbReference type="NCBIfam" id="NF010029">
    <property type="entry name" value="PRK13504.1"/>
    <property type="match status" value="1"/>
</dbReference>
<dbReference type="PANTHER" id="PTHR11493">
    <property type="entry name" value="SULFITE REDUCTASE [NADPH] SUBUNIT BETA-RELATED"/>
    <property type="match status" value="1"/>
</dbReference>
<evidence type="ECO:0000259" key="18">
    <source>
        <dbReference type="Pfam" id="PF03460"/>
    </source>
</evidence>
<organism evidence="19 20">
    <name type="scientific">Akkermansia glycaniphila</name>
    <dbReference type="NCBI Taxonomy" id="1679444"/>
    <lineage>
        <taxon>Bacteria</taxon>
        <taxon>Pseudomonadati</taxon>
        <taxon>Verrucomicrobiota</taxon>
        <taxon>Verrucomicrobiia</taxon>
        <taxon>Verrucomicrobiales</taxon>
        <taxon>Akkermansiaceae</taxon>
        <taxon>Akkermansia</taxon>
    </lineage>
</organism>
<dbReference type="GO" id="GO:0019344">
    <property type="term" value="P:cysteine biosynthetic process"/>
    <property type="evidence" value="ECO:0007669"/>
    <property type="project" value="UniProtKB-KW"/>
</dbReference>
<keyword evidence="10" id="KW-0560">Oxidoreductase</keyword>
<dbReference type="InterPro" id="IPR045854">
    <property type="entry name" value="NO2/SO3_Rdtase_4Fe4S_sf"/>
</dbReference>
<evidence type="ECO:0000256" key="15">
    <source>
        <dbReference type="ARBA" id="ARBA00057160"/>
    </source>
</evidence>
<dbReference type="GO" id="GO:0051539">
    <property type="term" value="F:4 iron, 4 sulfur cluster binding"/>
    <property type="evidence" value="ECO:0007669"/>
    <property type="project" value="UniProtKB-KW"/>
</dbReference>
<dbReference type="PATRIC" id="fig|1679444.3.peg.1503"/>
<proteinExistence type="inferred from homology"/>
<dbReference type="EC" id="1.8.1.2" evidence="5"/>
<comment type="cofactor">
    <cofactor evidence="1">
        <name>siroheme</name>
        <dbReference type="ChEBI" id="CHEBI:60052"/>
    </cofactor>
</comment>
<dbReference type="EMBL" id="LT629973">
    <property type="protein sequence ID" value="SEH97986.1"/>
    <property type="molecule type" value="Genomic_DNA"/>
</dbReference>
<dbReference type="STRING" id="1679444.PYTT_2259"/>
<name>A0A1C7P9P1_9BACT</name>
<evidence type="ECO:0000256" key="4">
    <source>
        <dbReference type="ARBA" id="ARBA00010429"/>
    </source>
</evidence>
<comment type="cofactor">
    <cofactor evidence="2">
        <name>[4Fe-4S] cluster</name>
        <dbReference type="ChEBI" id="CHEBI:49883"/>
    </cofactor>
</comment>
<dbReference type="InterPro" id="IPR006067">
    <property type="entry name" value="NO2/SO3_Rdtase_4Fe4S_dom"/>
</dbReference>
<evidence type="ECO:0000313" key="20">
    <source>
        <dbReference type="Proteomes" id="UP000176204"/>
    </source>
</evidence>
<dbReference type="OrthoDB" id="9803707at2"/>
<protein>
    <recommendedName>
        <fullName evidence="5">assimilatory sulfite reductase (NADPH)</fullName>
        <ecNumber evidence="5">1.8.1.2</ecNumber>
    </recommendedName>
</protein>
<evidence type="ECO:0000259" key="17">
    <source>
        <dbReference type="Pfam" id="PF01077"/>
    </source>
</evidence>
<evidence type="ECO:0000256" key="14">
    <source>
        <dbReference type="ARBA" id="ARBA00052219"/>
    </source>
</evidence>
<dbReference type="InterPro" id="IPR045169">
    <property type="entry name" value="NO2/SO3_Rdtase_4Fe4S_prot"/>
</dbReference>
<reference evidence="20" key="1">
    <citation type="submission" date="2016-09" db="EMBL/GenBank/DDBJ databases">
        <authorList>
            <person name="Koehorst J."/>
        </authorList>
    </citation>
    <scope>NUCLEOTIDE SEQUENCE [LARGE SCALE GENOMIC DNA]</scope>
</reference>
<keyword evidence="11" id="KW-0408">Iron</keyword>
<keyword evidence="12" id="KW-0411">Iron-sulfur</keyword>